<dbReference type="Proteomes" id="UP000271162">
    <property type="component" value="Unassembled WGS sequence"/>
</dbReference>
<keyword evidence="2" id="KW-1185">Reference proteome</keyword>
<evidence type="ECO:0000313" key="3">
    <source>
        <dbReference type="WBParaSite" id="NBR_0000408401-mRNA-1"/>
    </source>
</evidence>
<protein>
    <submittedName>
        <fullName evidence="3">DUF5082 domain-containing protein</fullName>
    </submittedName>
</protein>
<dbReference type="AlphaFoldDB" id="A0A0N4XNI2"/>
<organism evidence="3">
    <name type="scientific">Nippostrongylus brasiliensis</name>
    <name type="common">Rat hookworm</name>
    <dbReference type="NCBI Taxonomy" id="27835"/>
    <lineage>
        <taxon>Eukaryota</taxon>
        <taxon>Metazoa</taxon>
        <taxon>Ecdysozoa</taxon>
        <taxon>Nematoda</taxon>
        <taxon>Chromadorea</taxon>
        <taxon>Rhabditida</taxon>
        <taxon>Rhabditina</taxon>
        <taxon>Rhabditomorpha</taxon>
        <taxon>Strongyloidea</taxon>
        <taxon>Heligmosomidae</taxon>
        <taxon>Nippostrongylus</taxon>
    </lineage>
</organism>
<reference evidence="3" key="1">
    <citation type="submission" date="2017-02" db="UniProtKB">
        <authorList>
            <consortium name="WormBaseParasite"/>
        </authorList>
    </citation>
    <scope>IDENTIFICATION</scope>
</reference>
<gene>
    <name evidence="1" type="ORF">NBR_LOCUS4087</name>
</gene>
<name>A0A0N4XNI2_NIPBR</name>
<accession>A0A0N4XNI2</accession>
<proteinExistence type="predicted"/>
<sequence>MEETDDVFERLGKSIESIRQDWESAKMAAHQAAREWGALEARTEDYDDNLIELRDRADGLAKRVARQKNIIAGCAARFMGICCTYKERTRPGRQDMRLDDYAKEIIYGSRSERARLEMVLKETNRQIERYEEELRTIQP</sequence>
<dbReference type="WBParaSite" id="NBR_0000408401-mRNA-1">
    <property type="protein sequence ID" value="NBR_0000408401-mRNA-1"/>
    <property type="gene ID" value="NBR_0000408401"/>
</dbReference>
<reference evidence="1 2" key="2">
    <citation type="submission" date="2018-11" db="EMBL/GenBank/DDBJ databases">
        <authorList>
            <consortium name="Pathogen Informatics"/>
        </authorList>
    </citation>
    <scope>NUCLEOTIDE SEQUENCE [LARGE SCALE GENOMIC DNA]</scope>
</reference>
<evidence type="ECO:0000313" key="1">
    <source>
        <dbReference type="EMBL" id="VDL67676.1"/>
    </source>
</evidence>
<dbReference type="EMBL" id="UYSL01007022">
    <property type="protein sequence ID" value="VDL67676.1"/>
    <property type="molecule type" value="Genomic_DNA"/>
</dbReference>
<evidence type="ECO:0000313" key="2">
    <source>
        <dbReference type="Proteomes" id="UP000271162"/>
    </source>
</evidence>